<feature type="non-terminal residue" evidence="3">
    <location>
        <position position="98"/>
    </location>
</feature>
<comment type="caution">
    <text evidence="3">The sequence shown here is derived from an EMBL/GenBank/DDBJ whole genome shotgun (WGS) entry which is preliminary data.</text>
</comment>
<dbReference type="Pfam" id="PF06750">
    <property type="entry name" value="A24_N_bact"/>
    <property type="match status" value="1"/>
</dbReference>
<keyword evidence="1" id="KW-0472">Membrane</keyword>
<dbReference type="InterPro" id="IPR010627">
    <property type="entry name" value="Prepilin_pept_A24_N"/>
</dbReference>
<evidence type="ECO:0000259" key="2">
    <source>
        <dbReference type="Pfam" id="PF06750"/>
    </source>
</evidence>
<proteinExistence type="predicted"/>
<name>X1VFA2_9ZZZZ</name>
<sequence>MAVPDWIWLIFIFAFGCCIGSFLNVVIYRVPRDKSLVMPPSACPACDKHIRFYDNIPLLSWLLLGRKCRYCKAPISPRYFVVELLTALVFAGLFVLYT</sequence>
<dbReference type="AlphaFoldDB" id="X1VFA2"/>
<feature type="transmembrane region" description="Helical" evidence="1">
    <location>
        <begin position="6"/>
        <end position="28"/>
    </location>
</feature>
<dbReference type="PANTHER" id="PTHR30487:SF0">
    <property type="entry name" value="PREPILIN LEADER PEPTIDASE_N-METHYLTRANSFERASE-RELATED"/>
    <property type="match status" value="1"/>
</dbReference>
<evidence type="ECO:0000313" key="3">
    <source>
        <dbReference type="EMBL" id="GAJ13021.1"/>
    </source>
</evidence>
<evidence type="ECO:0000256" key="1">
    <source>
        <dbReference type="SAM" id="Phobius"/>
    </source>
</evidence>
<dbReference type="InterPro" id="IPR050882">
    <property type="entry name" value="Prepilin_peptidase/N-MTase"/>
</dbReference>
<gene>
    <name evidence="3" type="ORF">S12H4_42262</name>
</gene>
<keyword evidence="1" id="KW-0812">Transmembrane</keyword>
<keyword evidence="1" id="KW-1133">Transmembrane helix</keyword>
<reference evidence="3" key="1">
    <citation type="journal article" date="2014" name="Front. Microbiol.">
        <title>High frequency of phylogenetically diverse reductive dehalogenase-homologous genes in deep subseafloor sedimentary metagenomes.</title>
        <authorList>
            <person name="Kawai M."/>
            <person name="Futagami T."/>
            <person name="Toyoda A."/>
            <person name="Takaki Y."/>
            <person name="Nishi S."/>
            <person name="Hori S."/>
            <person name="Arai W."/>
            <person name="Tsubouchi T."/>
            <person name="Morono Y."/>
            <person name="Uchiyama I."/>
            <person name="Ito T."/>
            <person name="Fujiyama A."/>
            <person name="Inagaki F."/>
            <person name="Takami H."/>
        </authorList>
    </citation>
    <scope>NUCLEOTIDE SEQUENCE</scope>
    <source>
        <strain evidence="3">Expedition CK06-06</strain>
    </source>
</reference>
<feature type="transmembrane region" description="Helical" evidence="1">
    <location>
        <begin position="79"/>
        <end position="97"/>
    </location>
</feature>
<dbReference type="GO" id="GO:0005886">
    <property type="term" value="C:plasma membrane"/>
    <property type="evidence" value="ECO:0007669"/>
    <property type="project" value="TreeGrafter"/>
</dbReference>
<dbReference type="GO" id="GO:0004190">
    <property type="term" value="F:aspartic-type endopeptidase activity"/>
    <property type="evidence" value="ECO:0007669"/>
    <property type="project" value="TreeGrafter"/>
</dbReference>
<organism evidence="3">
    <name type="scientific">marine sediment metagenome</name>
    <dbReference type="NCBI Taxonomy" id="412755"/>
    <lineage>
        <taxon>unclassified sequences</taxon>
        <taxon>metagenomes</taxon>
        <taxon>ecological metagenomes</taxon>
    </lineage>
</organism>
<dbReference type="PANTHER" id="PTHR30487">
    <property type="entry name" value="TYPE 4 PREPILIN-LIKE PROTEINS LEADER PEPTIDE-PROCESSING ENZYME"/>
    <property type="match status" value="1"/>
</dbReference>
<protein>
    <recommendedName>
        <fullName evidence="2">Prepilin peptidase A24 N-terminal domain-containing protein</fullName>
    </recommendedName>
</protein>
<dbReference type="EMBL" id="BARW01025841">
    <property type="protein sequence ID" value="GAJ13021.1"/>
    <property type="molecule type" value="Genomic_DNA"/>
</dbReference>
<accession>X1VFA2</accession>
<feature type="domain" description="Prepilin peptidase A24 N-terminal" evidence="2">
    <location>
        <begin position="15"/>
        <end position="95"/>
    </location>
</feature>
<dbReference type="GO" id="GO:0006465">
    <property type="term" value="P:signal peptide processing"/>
    <property type="evidence" value="ECO:0007669"/>
    <property type="project" value="TreeGrafter"/>
</dbReference>